<dbReference type="OrthoDB" id="552194at2759"/>
<dbReference type="Proteomes" id="UP000887226">
    <property type="component" value="Unassembled WGS sequence"/>
</dbReference>
<evidence type="ECO:0008006" key="4">
    <source>
        <dbReference type="Google" id="ProtNLM"/>
    </source>
</evidence>
<evidence type="ECO:0000313" key="3">
    <source>
        <dbReference type="Proteomes" id="UP000887226"/>
    </source>
</evidence>
<proteinExistence type="predicted"/>
<keyword evidence="3" id="KW-1185">Reference proteome</keyword>
<dbReference type="InterPro" id="IPR008984">
    <property type="entry name" value="SMAD_FHA_dom_sf"/>
</dbReference>
<keyword evidence="1" id="KW-0472">Membrane</keyword>
<organism evidence="2 3">
    <name type="scientific">Calycina marina</name>
    <dbReference type="NCBI Taxonomy" id="1763456"/>
    <lineage>
        <taxon>Eukaryota</taxon>
        <taxon>Fungi</taxon>
        <taxon>Dikarya</taxon>
        <taxon>Ascomycota</taxon>
        <taxon>Pezizomycotina</taxon>
        <taxon>Leotiomycetes</taxon>
        <taxon>Helotiales</taxon>
        <taxon>Pezizellaceae</taxon>
        <taxon>Calycina</taxon>
    </lineage>
</organism>
<name>A0A9P7Z954_9HELO</name>
<reference evidence="2" key="1">
    <citation type="journal article" date="2021" name="IMA Fungus">
        <title>Genomic characterization of three marine fungi, including Emericellopsis atlantica sp. nov. with signatures of a generalist lifestyle and marine biomass degradation.</title>
        <authorList>
            <person name="Hagestad O.C."/>
            <person name="Hou L."/>
            <person name="Andersen J.H."/>
            <person name="Hansen E.H."/>
            <person name="Altermark B."/>
            <person name="Li C."/>
            <person name="Kuhnert E."/>
            <person name="Cox R.J."/>
            <person name="Crous P.W."/>
            <person name="Spatafora J.W."/>
            <person name="Lail K."/>
            <person name="Amirebrahimi M."/>
            <person name="Lipzen A."/>
            <person name="Pangilinan J."/>
            <person name="Andreopoulos W."/>
            <person name="Hayes R.D."/>
            <person name="Ng V."/>
            <person name="Grigoriev I.V."/>
            <person name="Jackson S.A."/>
            <person name="Sutton T.D.S."/>
            <person name="Dobson A.D.W."/>
            <person name="Rama T."/>
        </authorList>
    </citation>
    <scope>NUCLEOTIDE SEQUENCE</scope>
    <source>
        <strain evidence="2">TRa3180A</strain>
    </source>
</reference>
<dbReference type="EMBL" id="MU253764">
    <property type="protein sequence ID" value="KAG9247719.1"/>
    <property type="molecule type" value="Genomic_DNA"/>
</dbReference>
<keyword evidence="1" id="KW-0812">Transmembrane</keyword>
<sequence length="118" mass="13693">MKETRKTCGFSKVIFYVVLYLPGVSWHTFRANFREGKTRWLQPGKKYILGRTVENVPINDDEVYPSPRATITDLETTHGTFLDGKQIFGTTRLLNTNPNKIQLGEYEHHIWYTISPSD</sequence>
<dbReference type="CDD" id="cd00060">
    <property type="entry name" value="FHA"/>
    <property type="match status" value="1"/>
</dbReference>
<dbReference type="SUPFAM" id="SSF49879">
    <property type="entry name" value="SMAD/FHA domain"/>
    <property type="match status" value="1"/>
</dbReference>
<gene>
    <name evidence="2" type="ORF">BJ878DRAFT_139898</name>
</gene>
<feature type="transmembrane region" description="Helical" evidence="1">
    <location>
        <begin position="13"/>
        <end position="29"/>
    </location>
</feature>
<keyword evidence="1" id="KW-1133">Transmembrane helix</keyword>
<protein>
    <recommendedName>
        <fullName evidence="4">FHA domain-containing protein</fullName>
    </recommendedName>
</protein>
<dbReference type="Gene3D" id="2.60.200.20">
    <property type="match status" value="1"/>
</dbReference>
<evidence type="ECO:0000256" key="1">
    <source>
        <dbReference type="SAM" id="Phobius"/>
    </source>
</evidence>
<dbReference type="AlphaFoldDB" id="A0A9P7Z954"/>
<evidence type="ECO:0000313" key="2">
    <source>
        <dbReference type="EMBL" id="KAG9247719.1"/>
    </source>
</evidence>
<accession>A0A9P7Z954</accession>
<comment type="caution">
    <text evidence="2">The sequence shown here is derived from an EMBL/GenBank/DDBJ whole genome shotgun (WGS) entry which is preliminary data.</text>
</comment>